<dbReference type="Pfam" id="PF08668">
    <property type="entry name" value="HDOD"/>
    <property type="match status" value="1"/>
</dbReference>
<dbReference type="RefSeq" id="WP_261594034.1">
    <property type="nucleotide sequence ID" value="NZ_CAMAPC010000004.1"/>
</dbReference>
<evidence type="ECO:0000259" key="1">
    <source>
        <dbReference type="PROSITE" id="PS51833"/>
    </source>
</evidence>
<dbReference type="EMBL" id="CAMAPC010000004">
    <property type="protein sequence ID" value="CAH9055041.1"/>
    <property type="molecule type" value="Genomic_DNA"/>
</dbReference>
<dbReference type="Proteomes" id="UP001152485">
    <property type="component" value="Unassembled WGS sequence"/>
</dbReference>
<sequence>MTEQNAHLRMAQALCERAHDLLVSHSFAQQQLGYINTLEMNLGEKVPQRTLLEVEIAASAKRKEISTSHHKYIAKASAHIHQAIEESITKQVNDIDCLYYEVMGIEDGVPAIFDLLAVKSASVGRLEPLVNDLSWLGRELVSLVNLPQYRKKSSSSTTVKVDTPALSLRYLGLENLQWVIPTYAMRHWLPHSTDPFSLMKRKLRELSMTTALAAKELAVLHGVKEQSAYTLGMMLDIGKAALTRLYLRTYEKVWQDRVLKARNKGHKDLHTALLELGPDPLFLRNLLLEHSATVTQQLIEKMAFRYLPFNAIMEEFSVSYLPNSNKKLIDPLPLTEILKKAHGYALYILLKDNHFIEDDETQIWFSYLALTKSEQKALSTCSFHGMQLTIS</sequence>
<evidence type="ECO:0000313" key="5">
    <source>
        <dbReference type="Proteomes" id="UP001152485"/>
    </source>
</evidence>
<dbReference type="EMBL" id="CAMAPD010000013">
    <property type="protein sequence ID" value="CAH9062583.1"/>
    <property type="molecule type" value="Genomic_DNA"/>
</dbReference>
<dbReference type="Gene3D" id="1.10.3210.10">
    <property type="entry name" value="Hypothetical protein af1432"/>
    <property type="match status" value="1"/>
</dbReference>
<dbReference type="AlphaFoldDB" id="A0A9W4QVL9"/>
<keyword evidence="4" id="KW-1185">Reference proteome</keyword>
<dbReference type="PROSITE" id="PS51833">
    <property type="entry name" value="HDOD"/>
    <property type="match status" value="1"/>
</dbReference>
<dbReference type="InterPro" id="IPR013976">
    <property type="entry name" value="HDOD"/>
</dbReference>
<organism evidence="2 4">
    <name type="scientific">Pseudoalteromonas holothuriae</name>
    <dbReference type="NCBI Taxonomy" id="2963714"/>
    <lineage>
        <taxon>Bacteria</taxon>
        <taxon>Pseudomonadati</taxon>
        <taxon>Pseudomonadota</taxon>
        <taxon>Gammaproteobacteria</taxon>
        <taxon>Alteromonadales</taxon>
        <taxon>Pseudoalteromonadaceae</taxon>
        <taxon>Pseudoalteromonas</taxon>
    </lineage>
</organism>
<reference evidence="2 5" key="1">
    <citation type="submission" date="2022-07" db="EMBL/GenBank/DDBJ databases">
        <authorList>
            <person name="Criscuolo A."/>
        </authorList>
    </citation>
    <scope>NUCLEOTIDE SEQUENCE</scope>
    <source>
        <strain evidence="5">CIP 111951</strain>
        <strain evidence="2">CIP111854</strain>
        <strain evidence="3">CIP111951</strain>
    </source>
</reference>
<protein>
    <recommendedName>
        <fullName evidence="1">HDOD domain-containing protein</fullName>
    </recommendedName>
</protein>
<proteinExistence type="predicted"/>
<dbReference type="Proteomes" id="UP001152467">
    <property type="component" value="Unassembled WGS sequence"/>
</dbReference>
<evidence type="ECO:0000313" key="4">
    <source>
        <dbReference type="Proteomes" id="UP001152467"/>
    </source>
</evidence>
<gene>
    <name evidence="2" type="ORF">PSECIP111854_01499</name>
    <name evidence="3" type="ORF">PSECIP111951_02721</name>
</gene>
<name>A0A9W4QVL9_9GAMM</name>
<comment type="caution">
    <text evidence="2">The sequence shown here is derived from an EMBL/GenBank/DDBJ whole genome shotgun (WGS) entry which is preliminary data.</text>
</comment>
<accession>A0A9W4QVL9</accession>
<evidence type="ECO:0000313" key="3">
    <source>
        <dbReference type="EMBL" id="CAH9062583.1"/>
    </source>
</evidence>
<dbReference type="SUPFAM" id="SSF109604">
    <property type="entry name" value="HD-domain/PDEase-like"/>
    <property type="match status" value="1"/>
</dbReference>
<evidence type="ECO:0000313" key="2">
    <source>
        <dbReference type="EMBL" id="CAH9055041.1"/>
    </source>
</evidence>
<feature type="domain" description="HDOD" evidence="1">
    <location>
        <begin position="102"/>
        <end position="308"/>
    </location>
</feature>